<keyword evidence="1" id="KW-0812">Transmembrane</keyword>
<keyword evidence="1" id="KW-0472">Membrane</keyword>
<keyword evidence="1" id="KW-1133">Transmembrane helix</keyword>
<keyword evidence="3" id="KW-1185">Reference proteome</keyword>
<reference evidence="2 3" key="1">
    <citation type="submission" date="2019-04" db="EMBL/GenBank/DDBJ databases">
        <authorList>
            <person name="Jiang L."/>
        </authorList>
    </citation>
    <scope>NUCLEOTIDE SEQUENCE [LARGE SCALE GENOMIC DNA]</scope>
    <source>
        <strain evidence="2 3">YIM 131861</strain>
    </source>
</reference>
<dbReference type="OrthoDB" id="5196233at2"/>
<feature type="transmembrane region" description="Helical" evidence="1">
    <location>
        <begin position="39"/>
        <end position="60"/>
    </location>
</feature>
<evidence type="ECO:0000313" key="2">
    <source>
        <dbReference type="EMBL" id="THG30431.1"/>
    </source>
</evidence>
<protein>
    <submittedName>
        <fullName evidence="2">Uncharacterized protein</fullName>
    </submittedName>
</protein>
<organism evidence="2 3">
    <name type="scientific">Orlajensenia flava</name>
    <dbReference type="NCBI Taxonomy" id="2565934"/>
    <lineage>
        <taxon>Bacteria</taxon>
        <taxon>Bacillati</taxon>
        <taxon>Actinomycetota</taxon>
        <taxon>Actinomycetes</taxon>
        <taxon>Micrococcales</taxon>
        <taxon>Microbacteriaceae</taxon>
        <taxon>Orlajensenia</taxon>
    </lineage>
</organism>
<evidence type="ECO:0000313" key="3">
    <source>
        <dbReference type="Proteomes" id="UP000307380"/>
    </source>
</evidence>
<name>A0A4S4FJX3_9MICO</name>
<accession>A0A4S4FJX3</accession>
<dbReference type="Proteomes" id="UP000307380">
    <property type="component" value="Unassembled WGS sequence"/>
</dbReference>
<evidence type="ECO:0000256" key="1">
    <source>
        <dbReference type="SAM" id="Phobius"/>
    </source>
</evidence>
<proteinExistence type="predicted"/>
<comment type="caution">
    <text evidence="2">The sequence shown here is derived from an EMBL/GenBank/DDBJ whole genome shotgun (WGS) entry which is preliminary data.</text>
</comment>
<dbReference type="RefSeq" id="WP_136425398.1">
    <property type="nucleotide sequence ID" value="NZ_SSSN01000014.1"/>
</dbReference>
<dbReference type="AlphaFoldDB" id="A0A4S4FJX3"/>
<gene>
    <name evidence="2" type="ORF">E6C70_15485</name>
</gene>
<dbReference type="EMBL" id="SSSN01000014">
    <property type="protein sequence ID" value="THG30431.1"/>
    <property type="molecule type" value="Genomic_DNA"/>
</dbReference>
<sequence length="224" mass="23540">MSAIAASGRDVLIIGGRPTVDLLPPEVKAERRSRAMHRWLIFAVVALAIVVALGVGAAFARNITAQLSYAVAQQHTLELTKSESKYADVFAVKSLIATGQEAQHVVGAPEVDWQGTQAAVVANVPAGTTVKSVAVEQGTPMTEYIQAPVALQAARIATVTLTLSNPGFVPAADFLDGVARVPGYVDAQVTNVEQKGEGDGYETTLIVHLGDAALTNRFVPKEVK</sequence>